<accession>A0A3S2VN05</accession>
<gene>
    <name evidence="10" type="ORF">EOI86_16585</name>
</gene>
<comment type="subcellular location">
    <subcellularLocation>
        <location evidence="1">Cell inner membrane</location>
        <topology evidence="1">Multi-pass membrane protein</topology>
    </subcellularLocation>
</comment>
<keyword evidence="2" id="KW-0997">Cell inner membrane</keyword>
<dbReference type="PANTHER" id="PTHR32089">
    <property type="entry name" value="METHYL-ACCEPTING CHEMOTAXIS PROTEIN MCPB"/>
    <property type="match status" value="1"/>
</dbReference>
<evidence type="ECO:0000313" key="11">
    <source>
        <dbReference type="Proteomes" id="UP000287447"/>
    </source>
</evidence>
<dbReference type="PROSITE" id="PS50192">
    <property type="entry name" value="T_SNARE"/>
    <property type="match status" value="1"/>
</dbReference>
<dbReference type="Gene3D" id="6.10.340.10">
    <property type="match status" value="1"/>
</dbReference>
<proteinExistence type="inferred from homology"/>
<keyword evidence="3 5" id="KW-0807">Transducer</keyword>
<dbReference type="GO" id="GO:0007165">
    <property type="term" value="P:signal transduction"/>
    <property type="evidence" value="ECO:0007669"/>
    <property type="project" value="UniProtKB-KW"/>
</dbReference>
<dbReference type="Proteomes" id="UP000287447">
    <property type="component" value="Unassembled WGS sequence"/>
</dbReference>
<evidence type="ECO:0000256" key="5">
    <source>
        <dbReference type="PROSITE-ProRule" id="PRU00284"/>
    </source>
</evidence>
<dbReference type="EMBL" id="SADE01000002">
    <property type="protein sequence ID" value="RVU36780.1"/>
    <property type="molecule type" value="Genomic_DNA"/>
</dbReference>
<keyword evidence="6" id="KW-0472">Membrane</keyword>
<feature type="domain" description="HAMP" evidence="9">
    <location>
        <begin position="301"/>
        <end position="354"/>
    </location>
</feature>
<dbReference type="SMART" id="SM01358">
    <property type="entry name" value="HBM"/>
    <property type="match status" value="1"/>
</dbReference>
<dbReference type="AlphaFoldDB" id="A0A3S2VN05"/>
<keyword evidence="6" id="KW-1133">Transmembrane helix</keyword>
<evidence type="ECO:0000259" key="8">
    <source>
        <dbReference type="PROSITE" id="PS50192"/>
    </source>
</evidence>
<comment type="similarity">
    <text evidence="4">Belongs to the methyl-accepting chemotaxis (MCP) protein family.</text>
</comment>
<feature type="domain" description="T-SNARE coiled-coil homology" evidence="8">
    <location>
        <begin position="546"/>
        <end position="608"/>
    </location>
</feature>
<dbReference type="InterPro" id="IPR032255">
    <property type="entry name" value="HBM"/>
</dbReference>
<organism evidence="10 11">
    <name type="scientific">Hwanghaeella grinnelliae</name>
    <dbReference type="NCBI Taxonomy" id="2500179"/>
    <lineage>
        <taxon>Bacteria</taxon>
        <taxon>Pseudomonadati</taxon>
        <taxon>Pseudomonadota</taxon>
        <taxon>Alphaproteobacteria</taxon>
        <taxon>Rhodospirillales</taxon>
        <taxon>Rhodospirillaceae</taxon>
        <taxon>Hwanghaeella</taxon>
    </lineage>
</organism>
<keyword evidence="2" id="KW-1003">Cell membrane</keyword>
<dbReference type="InterPro" id="IPR004089">
    <property type="entry name" value="MCPsignal_dom"/>
</dbReference>
<evidence type="ECO:0000259" key="9">
    <source>
        <dbReference type="PROSITE" id="PS50885"/>
    </source>
</evidence>
<dbReference type="PROSITE" id="PS50111">
    <property type="entry name" value="CHEMOTAXIS_TRANSDUC_2"/>
    <property type="match status" value="1"/>
</dbReference>
<feature type="transmembrane region" description="Helical" evidence="6">
    <location>
        <begin position="6"/>
        <end position="30"/>
    </location>
</feature>
<evidence type="ECO:0000256" key="3">
    <source>
        <dbReference type="ARBA" id="ARBA00023224"/>
    </source>
</evidence>
<name>A0A3S2VN05_9PROT</name>
<keyword evidence="6" id="KW-0812">Transmembrane</keyword>
<feature type="transmembrane region" description="Helical" evidence="6">
    <location>
        <begin position="279"/>
        <end position="300"/>
    </location>
</feature>
<dbReference type="PANTHER" id="PTHR32089:SF112">
    <property type="entry name" value="LYSOZYME-LIKE PROTEIN-RELATED"/>
    <property type="match status" value="1"/>
</dbReference>
<dbReference type="Pfam" id="PF00015">
    <property type="entry name" value="MCPsignal"/>
    <property type="match status" value="1"/>
</dbReference>
<evidence type="ECO:0000256" key="6">
    <source>
        <dbReference type="SAM" id="Phobius"/>
    </source>
</evidence>
<reference evidence="11" key="1">
    <citation type="submission" date="2019-01" db="EMBL/GenBank/DDBJ databases">
        <title>Gri0909 isolated from a small marine red alga.</title>
        <authorList>
            <person name="Kim J."/>
            <person name="Jeong S.E."/>
            <person name="Jeon C.O."/>
        </authorList>
    </citation>
    <scope>NUCLEOTIDE SEQUENCE [LARGE SCALE GENOMIC DNA]</scope>
    <source>
        <strain evidence="11">Gri0909</strain>
    </source>
</reference>
<evidence type="ECO:0000256" key="1">
    <source>
        <dbReference type="ARBA" id="ARBA00004429"/>
    </source>
</evidence>
<evidence type="ECO:0000256" key="2">
    <source>
        <dbReference type="ARBA" id="ARBA00022519"/>
    </source>
</evidence>
<protein>
    <submittedName>
        <fullName evidence="10">Methyl-accepting chemotaxis protein</fullName>
    </submittedName>
</protein>
<dbReference type="SUPFAM" id="SSF58104">
    <property type="entry name" value="Methyl-accepting chemotaxis protein (MCP) signaling domain"/>
    <property type="match status" value="1"/>
</dbReference>
<dbReference type="InterPro" id="IPR000727">
    <property type="entry name" value="T_SNARE_dom"/>
</dbReference>
<feature type="domain" description="Methyl-accepting transducer" evidence="7">
    <location>
        <begin position="401"/>
        <end position="616"/>
    </location>
</feature>
<evidence type="ECO:0000313" key="10">
    <source>
        <dbReference type="EMBL" id="RVU36780.1"/>
    </source>
</evidence>
<dbReference type="GO" id="GO:0005886">
    <property type="term" value="C:plasma membrane"/>
    <property type="evidence" value="ECO:0007669"/>
    <property type="project" value="UniProtKB-SubCell"/>
</dbReference>
<dbReference type="Pfam" id="PF00672">
    <property type="entry name" value="HAMP"/>
    <property type="match status" value="1"/>
</dbReference>
<keyword evidence="11" id="KW-1185">Reference proteome</keyword>
<evidence type="ECO:0000256" key="4">
    <source>
        <dbReference type="ARBA" id="ARBA00029447"/>
    </source>
</evidence>
<dbReference type="SMART" id="SM00283">
    <property type="entry name" value="MA"/>
    <property type="match status" value="1"/>
</dbReference>
<comment type="caution">
    <text evidence="10">The sequence shown here is derived from an EMBL/GenBank/DDBJ whole genome shotgun (WGS) entry which is preliminary data.</text>
</comment>
<dbReference type="SMART" id="SM00304">
    <property type="entry name" value="HAMP"/>
    <property type="match status" value="1"/>
</dbReference>
<sequence>MRNLSILKQVLSIVGLAVLGFLIVGGVYFWSDAKVSAEREIAEAAGARISIVQSVQYLFLNARRREKDFLLRRDEKYATQLDAVVAAIHDDLDRLEKLGVPSAVATNIRAVNDGINTYHERFKHVAADVIAIGLTEEDGLRGKLRSAVHNVEERLNESGNPDMVVKMLMMRRHEKDFLLRIDPKYIGRIDDRRGELRALLDASDMNAATRTEIEELMTVYVSSFKELAALILDLDEKTGGLSDVFAEIEPIMQSIADTINADGTAAIAKADQVVEQTKVVIPASIAVVTLVAAFAGFGVARTINNPILSMTATMGQLADGKRDVDVPATDYGNEIGRMAHSVVSFRDSLIKADRLAEEQRKAQQLEVERADRLMKRTAEFDALIQGILAEVATAITQMGNTAGKMDQASSDVQSQAATVAASSSESAMNVQTVAAATEELSASIVEIGSQIQNAAQISRSAVGQAESSVQTVTSLETAVAQISEVVDLIKDIAEQTNLLALNATIEAARAGDAGKGFAVVANEVKSLSAETAKATEQIERQIAAVQSATGTTVTSITAFSKTINEVNQISAAVAAAIEEQTAATNEISRNVEEASVAVEDVSKNIQYVSESAEVTKAAAGDVRNASDSIGDQSGKMTSSIATFLKDVRDI</sequence>
<dbReference type="PROSITE" id="PS50885">
    <property type="entry name" value="HAMP"/>
    <property type="match status" value="1"/>
</dbReference>
<dbReference type="Gene3D" id="1.10.287.950">
    <property type="entry name" value="Methyl-accepting chemotaxis protein"/>
    <property type="match status" value="1"/>
</dbReference>
<dbReference type="InterPro" id="IPR003660">
    <property type="entry name" value="HAMP_dom"/>
</dbReference>
<evidence type="ECO:0000259" key="7">
    <source>
        <dbReference type="PROSITE" id="PS50111"/>
    </source>
</evidence>